<gene>
    <name evidence="2" type="ordered locus">Francci3_2638</name>
</gene>
<dbReference type="Gene3D" id="3.10.196.10">
    <property type="entry name" value="Vitamin B12-dependent methionine synthase, activation domain"/>
    <property type="match status" value="1"/>
</dbReference>
<dbReference type="SUPFAM" id="SSF56507">
    <property type="entry name" value="Methionine synthase activation domain-like"/>
    <property type="match status" value="1"/>
</dbReference>
<dbReference type="OrthoDB" id="9803687at2"/>
<proteinExistence type="predicted"/>
<sequence>MSVLTERVLVADGAMGPLLQAASLCLDSVNFEDGDGPSRAEEFQLVPEQSTSAIILCHPEAKYFAAT</sequence>
<dbReference type="EMBL" id="CP000249">
    <property type="protein sequence ID" value="ABD12000.1"/>
    <property type="molecule type" value="Genomic_DNA"/>
</dbReference>
<dbReference type="AlphaFoldDB" id="Q2J9P2"/>
<dbReference type="Proteomes" id="UP000001937">
    <property type="component" value="Chromosome"/>
</dbReference>
<organism evidence="2 3">
    <name type="scientific">Frankia casuarinae (strain DSM 45818 / CECT 9043 / HFP020203 / CcI3)</name>
    <dbReference type="NCBI Taxonomy" id="106370"/>
    <lineage>
        <taxon>Bacteria</taxon>
        <taxon>Bacillati</taxon>
        <taxon>Actinomycetota</taxon>
        <taxon>Actinomycetes</taxon>
        <taxon>Frankiales</taxon>
        <taxon>Frankiaceae</taxon>
        <taxon>Frankia</taxon>
    </lineage>
</organism>
<dbReference type="InterPro" id="IPR004223">
    <property type="entry name" value="VitB12-dep_Met_synth_activ_dom"/>
</dbReference>
<name>Q2J9P2_FRACC</name>
<keyword evidence="3" id="KW-1185">Reference proteome</keyword>
<dbReference type="InterPro" id="IPR037010">
    <property type="entry name" value="VitB12-dep_Met_synth_activ_sf"/>
</dbReference>
<dbReference type="PROSITE" id="PS50974">
    <property type="entry name" value="ADOMET_ACTIVATION"/>
    <property type="match status" value="1"/>
</dbReference>
<dbReference type="KEGG" id="fra:Francci3_2638"/>
<evidence type="ECO:0000256" key="1">
    <source>
        <dbReference type="PROSITE-ProRule" id="PRU00346"/>
    </source>
</evidence>
<accession>A0A1X1Q198</accession>
<dbReference type="GO" id="GO:0032259">
    <property type="term" value="P:methylation"/>
    <property type="evidence" value="ECO:0007669"/>
    <property type="project" value="UniProtKB-KW"/>
</dbReference>
<keyword evidence="1" id="KW-0489">Methyltransferase</keyword>
<accession>Q2J9P2</accession>
<evidence type="ECO:0000313" key="2">
    <source>
        <dbReference type="EMBL" id="ABD12000.1"/>
    </source>
</evidence>
<reference evidence="2 3" key="1">
    <citation type="journal article" date="2007" name="Genome Res.">
        <title>Genome characteristics of facultatively symbiotic Frankia sp. strains reflect host range and host plant biogeography.</title>
        <authorList>
            <person name="Normand P."/>
            <person name="Lapierre P."/>
            <person name="Tisa L.S."/>
            <person name="Gogarten J.P."/>
            <person name="Alloisio N."/>
            <person name="Bagnarol E."/>
            <person name="Bassi C.A."/>
            <person name="Berry A.M."/>
            <person name="Bickhart D.M."/>
            <person name="Choisne N."/>
            <person name="Couloux A."/>
            <person name="Cournoyer B."/>
            <person name="Cruveiller S."/>
            <person name="Daubin V."/>
            <person name="Demange N."/>
            <person name="Francino M.P."/>
            <person name="Goltsman E."/>
            <person name="Huang Y."/>
            <person name="Kopp O.R."/>
            <person name="Labarre L."/>
            <person name="Lapidus A."/>
            <person name="Lavire C."/>
            <person name="Marechal J."/>
            <person name="Martinez M."/>
            <person name="Mastronunzio J.E."/>
            <person name="Mullin B.C."/>
            <person name="Niemann J."/>
            <person name="Pujic P."/>
            <person name="Rawnsley T."/>
            <person name="Rouy Z."/>
            <person name="Schenowitz C."/>
            <person name="Sellstedt A."/>
            <person name="Tavares F."/>
            <person name="Tomkins J.P."/>
            <person name="Vallenet D."/>
            <person name="Valverde C."/>
            <person name="Wall L.G."/>
            <person name="Wang Y."/>
            <person name="Medigue C."/>
            <person name="Benson D.R."/>
        </authorList>
    </citation>
    <scope>NUCLEOTIDE SEQUENCE [LARGE SCALE GENOMIC DNA]</scope>
    <source>
        <strain evidence="3">DSM 45818 / CECT 9043 / CcI3</strain>
    </source>
</reference>
<protein>
    <submittedName>
        <fullName evidence="2">Uncharacterized protein</fullName>
    </submittedName>
</protein>
<dbReference type="HOGENOM" id="CLU_2806229_0_0_11"/>
<keyword evidence="1" id="KW-0808">Transferase</keyword>
<dbReference type="STRING" id="106370.Francci3_2638"/>
<dbReference type="RefSeq" id="WP_011437035.1">
    <property type="nucleotide sequence ID" value="NC_007777.1"/>
</dbReference>
<dbReference type="GO" id="GO:0008705">
    <property type="term" value="F:methionine synthase activity"/>
    <property type="evidence" value="ECO:0007669"/>
    <property type="project" value="InterPro"/>
</dbReference>
<evidence type="ECO:0000313" key="3">
    <source>
        <dbReference type="Proteomes" id="UP000001937"/>
    </source>
</evidence>